<evidence type="ECO:0000256" key="2">
    <source>
        <dbReference type="ARBA" id="ARBA00009190"/>
    </source>
</evidence>
<keyword evidence="3 6" id="KW-0812">Transmembrane</keyword>
<evidence type="ECO:0000313" key="7">
    <source>
        <dbReference type="EMBL" id="GEP54892.1"/>
    </source>
</evidence>
<dbReference type="PANTHER" id="PTHR12608:SF1">
    <property type="entry name" value="TRANSMEMBRANE PROTEIN 165"/>
    <property type="match status" value="1"/>
</dbReference>
<evidence type="ECO:0000256" key="1">
    <source>
        <dbReference type="ARBA" id="ARBA00004141"/>
    </source>
</evidence>
<feature type="transmembrane region" description="Helical" evidence="6">
    <location>
        <begin position="176"/>
        <end position="198"/>
    </location>
</feature>
<feature type="transmembrane region" description="Helical" evidence="6">
    <location>
        <begin position="109"/>
        <end position="125"/>
    </location>
</feature>
<keyword evidence="5 6" id="KW-0472">Membrane</keyword>
<comment type="subcellular location">
    <subcellularLocation>
        <location evidence="1 6">Membrane</location>
        <topology evidence="1 6">Multi-pass membrane protein</topology>
    </subcellularLocation>
</comment>
<dbReference type="PANTHER" id="PTHR12608">
    <property type="entry name" value="TRANSMEMBRANE PROTEIN HTP-1 RELATED"/>
    <property type="match status" value="1"/>
</dbReference>
<reference evidence="7 8" key="1">
    <citation type="submission" date="2019-07" db="EMBL/GenBank/DDBJ databases">
        <title>Whole genome shotgun sequence of Reyranella soli NBRC 108950.</title>
        <authorList>
            <person name="Hosoyama A."/>
            <person name="Uohara A."/>
            <person name="Ohji S."/>
            <person name="Ichikawa N."/>
        </authorList>
    </citation>
    <scope>NUCLEOTIDE SEQUENCE [LARGE SCALE GENOMIC DNA]</scope>
    <source>
        <strain evidence="7 8">NBRC 108950</strain>
    </source>
</reference>
<dbReference type="AlphaFoldDB" id="A0A512N7D1"/>
<dbReference type="GO" id="GO:0016020">
    <property type="term" value="C:membrane"/>
    <property type="evidence" value="ECO:0007669"/>
    <property type="project" value="UniProtKB-SubCell"/>
</dbReference>
<organism evidence="7 8">
    <name type="scientific">Reyranella soli</name>
    <dbReference type="NCBI Taxonomy" id="1230389"/>
    <lineage>
        <taxon>Bacteria</taxon>
        <taxon>Pseudomonadati</taxon>
        <taxon>Pseudomonadota</taxon>
        <taxon>Alphaproteobacteria</taxon>
        <taxon>Hyphomicrobiales</taxon>
        <taxon>Reyranellaceae</taxon>
        <taxon>Reyranella</taxon>
    </lineage>
</organism>
<protein>
    <recommendedName>
        <fullName evidence="6">GDT1 family protein</fullName>
    </recommendedName>
</protein>
<evidence type="ECO:0000313" key="8">
    <source>
        <dbReference type="Proteomes" id="UP000321058"/>
    </source>
</evidence>
<evidence type="ECO:0000256" key="5">
    <source>
        <dbReference type="ARBA" id="ARBA00023136"/>
    </source>
</evidence>
<evidence type="ECO:0000256" key="3">
    <source>
        <dbReference type="ARBA" id="ARBA00022692"/>
    </source>
</evidence>
<sequence length="199" mass="21084">MSSCSFGPRIRFMEAILTSIAVVAIAEIGDKTQLLAIVLAARFRKPIPIVLGILAATLLNHAVAATFGYLIAQWLTGETFQIVLGVAFIAMAAWALVPDKQEDPGKRSSRGIFVATLIAFFLVEIGDKTQIATSLLAAQFHNVTLVTIGTTAGMMLANVPAVYFGEAVTKIIPLKFVRTAAALIFAAIGLWVVLAAVAL</sequence>
<name>A0A512N7D1_9HYPH</name>
<evidence type="ECO:0000256" key="4">
    <source>
        <dbReference type="ARBA" id="ARBA00022989"/>
    </source>
</evidence>
<comment type="caution">
    <text evidence="7">The sequence shown here is derived from an EMBL/GenBank/DDBJ whole genome shotgun (WGS) entry which is preliminary data.</text>
</comment>
<feature type="transmembrane region" description="Helical" evidence="6">
    <location>
        <begin position="12"/>
        <end position="29"/>
    </location>
</feature>
<feature type="transmembrane region" description="Helical" evidence="6">
    <location>
        <begin position="145"/>
        <end position="164"/>
    </location>
</feature>
<evidence type="ECO:0000256" key="6">
    <source>
        <dbReference type="RuleBase" id="RU365102"/>
    </source>
</evidence>
<feature type="transmembrane region" description="Helical" evidence="6">
    <location>
        <begin position="49"/>
        <end position="72"/>
    </location>
</feature>
<dbReference type="GO" id="GO:0046873">
    <property type="term" value="F:metal ion transmembrane transporter activity"/>
    <property type="evidence" value="ECO:0007669"/>
    <property type="project" value="InterPro"/>
</dbReference>
<comment type="similarity">
    <text evidence="2 6">Belongs to the GDT1 family.</text>
</comment>
<gene>
    <name evidence="7" type="ORF">RSO01_20580</name>
</gene>
<dbReference type="Proteomes" id="UP000321058">
    <property type="component" value="Unassembled WGS sequence"/>
</dbReference>
<dbReference type="EMBL" id="BKAJ01000032">
    <property type="protein sequence ID" value="GEP54892.1"/>
    <property type="molecule type" value="Genomic_DNA"/>
</dbReference>
<dbReference type="Pfam" id="PF01169">
    <property type="entry name" value="GDT1"/>
    <property type="match status" value="2"/>
</dbReference>
<keyword evidence="4 6" id="KW-1133">Transmembrane helix</keyword>
<dbReference type="InterPro" id="IPR001727">
    <property type="entry name" value="GDT1-like"/>
</dbReference>
<accession>A0A512N7D1</accession>
<proteinExistence type="inferred from homology"/>
<keyword evidence="8" id="KW-1185">Reference proteome</keyword>
<feature type="transmembrane region" description="Helical" evidence="6">
    <location>
        <begin position="78"/>
        <end position="97"/>
    </location>
</feature>